<dbReference type="EMBL" id="CAADRP010002262">
    <property type="protein sequence ID" value="VFU64573.1"/>
    <property type="molecule type" value="Genomic_DNA"/>
</dbReference>
<organism evidence="1">
    <name type="scientific">Salix viminalis</name>
    <name type="common">Common osier</name>
    <name type="synonym">Basket willow</name>
    <dbReference type="NCBI Taxonomy" id="40686"/>
    <lineage>
        <taxon>Eukaryota</taxon>
        <taxon>Viridiplantae</taxon>
        <taxon>Streptophyta</taxon>
        <taxon>Embryophyta</taxon>
        <taxon>Tracheophyta</taxon>
        <taxon>Spermatophyta</taxon>
        <taxon>Magnoliopsida</taxon>
        <taxon>eudicotyledons</taxon>
        <taxon>Gunneridae</taxon>
        <taxon>Pentapetalae</taxon>
        <taxon>rosids</taxon>
        <taxon>fabids</taxon>
        <taxon>Malpighiales</taxon>
        <taxon>Salicaceae</taxon>
        <taxon>Saliceae</taxon>
        <taxon>Salix</taxon>
    </lineage>
</organism>
<gene>
    <name evidence="1" type="ORF">SVIM_LOCUS494708</name>
</gene>
<name>A0A6N2NIP2_SALVM</name>
<accession>A0A6N2NIP2</accession>
<proteinExistence type="predicted"/>
<dbReference type="AlphaFoldDB" id="A0A6N2NIP2"/>
<sequence>MFSFTSLIIWLHCLLLAGLILLTDMVSRCWGLLSQNGMKEELFAINCLQQRSLLRCMLSDWQSLPLIWALMAG</sequence>
<reference evidence="1" key="1">
    <citation type="submission" date="2019-03" db="EMBL/GenBank/DDBJ databases">
        <authorList>
            <person name="Mank J."/>
            <person name="Almeida P."/>
        </authorList>
    </citation>
    <scope>NUCLEOTIDE SEQUENCE</scope>
    <source>
        <strain evidence="1">78183</strain>
    </source>
</reference>
<evidence type="ECO:0000313" key="1">
    <source>
        <dbReference type="EMBL" id="VFU64573.1"/>
    </source>
</evidence>
<protein>
    <submittedName>
        <fullName evidence="1">Uncharacterized protein</fullName>
    </submittedName>
</protein>